<gene>
    <name evidence="1" type="primary">ORF157023</name>
</gene>
<sequence>MNYIYIYYLYHLCVLVDNIRLPQEISIAARYTVAVLSFCVRYLKIVVDCMLHTFSISIDEYQYLLELMCSNMAEA</sequence>
<organism evidence="1">
    <name type="scientific">Arion vulgaris</name>
    <dbReference type="NCBI Taxonomy" id="1028688"/>
    <lineage>
        <taxon>Eukaryota</taxon>
        <taxon>Metazoa</taxon>
        <taxon>Spiralia</taxon>
        <taxon>Lophotrochozoa</taxon>
        <taxon>Mollusca</taxon>
        <taxon>Gastropoda</taxon>
        <taxon>Heterobranchia</taxon>
        <taxon>Euthyneura</taxon>
        <taxon>Panpulmonata</taxon>
        <taxon>Eupulmonata</taxon>
        <taxon>Stylommatophora</taxon>
        <taxon>Helicina</taxon>
        <taxon>Arionoidea</taxon>
        <taxon>Arionidae</taxon>
        <taxon>Arion</taxon>
    </lineage>
</organism>
<dbReference type="AlphaFoldDB" id="A0A0B7B200"/>
<proteinExistence type="predicted"/>
<reference evidence="1" key="1">
    <citation type="submission" date="2014-12" db="EMBL/GenBank/DDBJ databases">
        <title>Insight into the proteome of Arion vulgaris.</title>
        <authorList>
            <person name="Aradska J."/>
            <person name="Bulat T."/>
            <person name="Smidak R."/>
            <person name="Sarate P."/>
            <person name="Gangsoo J."/>
            <person name="Sialana F."/>
            <person name="Bilban M."/>
            <person name="Lubec G."/>
        </authorList>
    </citation>
    <scope>NUCLEOTIDE SEQUENCE</scope>
    <source>
        <tissue evidence="1">Skin</tissue>
    </source>
</reference>
<accession>A0A0B7B200</accession>
<dbReference type="EMBL" id="HACG01040183">
    <property type="protein sequence ID" value="CEK87048.1"/>
    <property type="molecule type" value="Transcribed_RNA"/>
</dbReference>
<name>A0A0B7B200_9EUPU</name>
<protein>
    <submittedName>
        <fullName evidence="1">Uncharacterized protein</fullName>
    </submittedName>
</protein>
<evidence type="ECO:0000313" key="1">
    <source>
        <dbReference type="EMBL" id="CEK87048.1"/>
    </source>
</evidence>